<dbReference type="Pfam" id="PF20060">
    <property type="entry name" value="DUF6459"/>
    <property type="match status" value="1"/>
</dbReference>
<proteinExistence type="predicted"/>
<dbReference type="EMBL" id="FWYC01000004">
    <property type="protein sequence ID" value="SMC69214.1"/>
    <property type="molecule type" value="Genomic_DNA"/>
</dbReference>
<gene>
    <name evidence="1" type="ORF">SAMN05660733_01230</name>
</gene>
<organism evidence="1 2">
    <name type="scientific">Lentzea albidocapillata</name>
    <dbReference type="NCBI Taxonomy" id="40571"/>
    <lineage>
        <taxon>Bacteria</taxon>
        <taxon>Bacillati</taxon>
        <taxon>Actinomycetota</taxon>
        <taxon>Actinomycetes</taxon>
        <taxon>Pseudonocardiales</taxon>
        <taxon>Pseudonocardiaceae</taxon>
        <taxon>Lentzea</taxon>
    </lineage>
</organism>
<accession>A0A1W2B8N4</accession>
<evidence type="ECO:0000313" key="1">
    <source>
        <dbReference type="EMBL" id="SMC69214.1"/>
    </source>
</evidence>
<keyword evidence="2" id="KW-1185">Reference proteome</keyword>
<dbReference type="InterPro" id="IPR045596">
    <property type="entry name" value="DUF6459"/>
</dbReference>
<dbReference type="Proteomes" id="UP000192840">
    <property type="component" value="Unassembled WGS sequence"/>
</dbReference>
<reference evidence="2" key="1">
    <citation type="submission" date="2017-04" db="EMBL/GenBank/DDBJ databases">
        <authorList>
            <person name="Varghese N."/>
            <person name="Submissions S."/>
        </authorList>
    </citation>
    <scope>NUCLEOTIDE SEQUENCE [LARGE SCALE GENOMIC DNA]</scope>
    <source>
        <strain evidence="2">DSM 44073</strain>
    </source>
</reference>
<dbReference type="RefSeq" id="WP_144065207.1">
    <property type="nucleotide sequence ID" value="NZ_FWYC01000004.1"/>
</dbReference>
<sequence length="135" mass="14795">MPPVVRRLPAYEPPVGGPSRIPLPRPRPVWVPVPEPPSPALDAARLLSAVLEVLDGRRPARLLREIAVPVLAARLGGSVRARTTRMVRAPRVCHPSRLVAEMSVTLRREGRVLAAAGRAEHAGGRWWFTSFTVLE</sequence>
<evidence type="ECO:0000313" key="2">
    <source>
        <dbReference type="Proteomes" id="UP000192840"/>
    </source>
</evidence>
<dbReference type="AlphaFoldDB" id="A0A1W2B8N4"/>
<dbReference type="OrthoDB" id="3700841at2"/>
<name>A0A1W2B8N4_9PSEU</name>
<protein>
    <submittedName>
        <fullName evidence="1">Uncharacterized protein</fullName>
    </submittedName>
</protein>
<dbReference type="STRING" id="40571.SAMN05660733_01230"/>